<dbReference type="Proteomes" id="UP001152798">
    <property type="component" value="Chromosome 4"/>
</dbReference>
<protein>
    <submittedName>
        <fullName evidence="2">Uncharacterized protein</fullName>
    </submittedName>
</protein>
<dbReference type="OrthoDB" id="8186197at2759"/>
<keyword evidence="1" id="KW-0472">Membrane</keyword>
<keyword evidence="1" id="KW-0812">Transmembrane</keyword>
<evidence type="ECO:0000313" key="3">
    <source>
        <dbReference type="Proteomes" id="UP001152798"/>
    </source>
</evidence>
<name>A0A9P0MHX5_NEZVI</name>
<organism evidence="2 3">
    <name type="scientific">Nezara viridula</name>
    <name type="common">Southern green stink bug</name>
    <name type="synonym">Cimex viridulus</name>
    <dbReference type="NCBI Taxonomy" id="85310"/>
    <lineage>
        <taxon>Eukaryota</taxon>
        <taxon>Metazoa</taxon>
        <taxon>Ecdysozoa</taxon>
        <taxon>Arthropoda</taxon>
        <taxon>Hexapoda</taxon>
        <taxon>Insecta</taxon>
        <taxon>Pterygota</taxon>
        <taxon>Neoptera</taxon>
        <taxon>Paraneoptera</taxon>
        <taxon>Hemiptera</taxon>
        <taxon>Heteroptera</taxon>
        <taxon>Panheteroptera</taxon>
        <taxon>Pentatomomorpha</taxon>
        <taxon>Pentatomoidea</taxon>
        <taxon>Pentatomidae</taxon>
        <taxon>Pentatominae</taxon>
        <taxon>Nezara</taxon>
    </lineage>
</organism>
<reference evidence="2" key="1">
    <citation type="submission" date="2022-01" db="EMBL/GenBank/DDBJ databases">
        <authorList>
            <person name="King R."/>
        </authorList>
    </citation>
    <scope>NUCLEOTIDE SEQUENCE</scope>
</reference>
<feature type="transmembrane region" description="Helical" evidence="1">
    <location>
        <begin position="209"/>
        <end position="233"/>
    </location>
</feature>
<keyword evidence="1" id="KW-1133">Transmembrane helix</keyword>
<feature type="transmembrane region" description="Helical" evidence="1">
    <location>
        <begin position="239"/>
        <end position="259"/>
    </location>
</feature>
<proteinExistence type="predicted"/>
<evidence type="ECO:0000313" key="2">
    <source>
        <dbReference type="EMBL" id="CAH1398408.1"/>
    </source>
</evidence>
<gene>
    <name evidence="2" type="ORF">NEZAVI_LOCUS8063</name>
</gene>
<sequence>MPRPRTVHYHCNQSFLGDNGEPSPQNYRLSYERTGPRRSLAFHDDILYRHYEELEAANEEYVDSPEDRLGYRQSPLGSSGIYRHSEMRTTPSKADSVILAPMIADVEKCRQSILRTPQKCTSPTGVHSLVRYHTPTRLPSFNHIIEPRTPNRRPPNMAVITPRTLHYGSAVPLLTRTPPRSGGTPPETYKSPSRASWANLPVIHMPVEMLCCVGFIFLTSGAASVILAFYILAVGGRKYFLNFGAIAGFTSLVLGFLSWRTNKWKWLPHRNYLTGYILLGTFSLLNTACLGGTIYALNDESYALLDTLGGAVCGVSILIVCCSLIGVITSGCCHRPPPDNRVAHSAAGFTV</sequence>
<keyword evidence="3" id="KW-1185">Reference proteome</keyword>
<dbReference type="AlphaFoldDB" id="A0A9P0MHX5"/>
<evidence type="ECO:0000256" key="1">
    <source>
        <dbReference type="SAM" id="Phobius"/>
    </source>
</evidence>
<feature type="transmembrane region" description="Helical" evidence="1">
    <location>
        <begin position="271"/>
        <end position="296"/>
    </location>
</feature>
<dbReference type="EMBL" id="OV725080">
    <property type="protein sequence ID" value="CAH1398408.1"/>
    <property type="molecule type" value="Genomic_DNA"/>
</dbReference>
<accession>A0A9P0MHX5</accession>
<feature type="transmembrane region" description="Helical" evidence="1">
    <location>
        <begin position="308"/>
        <end position="328"/>
    </location>
</feature>